<dbReference type="AlphaFoldDB" id="A0A821I577"/>
<reference evidence="5" key="1">
    <citation type="submission" date="2021-02" db="EMBL/GenBank/DDBJ databases">
        <authorList>
            <person name="Nowell W R."/>
        </authorList>
    </citation>
    <scope>NUCLEOTIDE SEQUENCE</scope>
</reference>
<dbReference type="InterPro" id="IPR027417">
    <property type="entry name" value="P-loop_NTPase"/>
</dbReference>
<evidence type="ECO:0000256" key="3">
    <source>
        <dbReference type="PROSITE-ProRule" id="PRU00283"/>
    </source>
</evidence>
<feature type="non-terminal residue" evidence="5">
    <location>
        <position position="1"/>
    </location>
</feature>
<evidence type="ECO:0000313" key="6">
    <source>
        <dbReference type="Proteomes" id="UP000663873"/>
    </source>
</evidence>
<organism evidence="5 6">
    <name type="scientific">Rotaria socialis</name>
    <dbReference type="NCBI Taxonomy" id="392032"/>
    <lineage>
        <taxon>Eukaryota</taxon>
        <taxon>Metazoa</taxon>
        <taxon>Spiralia</taxon>
        <taxon>Gnathifera</taxon>
        <taxon>Rotifera</taxon>
        <taxon>Eurotatoria</taxon>
        <taxon>Bdelloidea</taxon>
        <taxon>Philodinida</taxon>
        <taxon>Philodinidae</taxon>
        <taxon>Rotaria</taxon>
    </lineage>
</organism>
<dbReference type="GO" id="GO:0008017">
    <property type="term" value="F:microtubule binding"/>
    <property type="evidence" value="ECO:0007669"/>
    <property type="project" value="InterPro"/>
</dbReference>
<dbReference type="EMBL" id="CAJOBP010034200">
    <property type="protein sequence ID" value="CAF4695312.1"/>
    <property type="molecule type" value="Genomic_DNA"/>
</dbReference>
<keyword evidence="1" id="KW-0547">Nucleotide-binding</keyword>
<dbReference type="InterPro" id="IPR001752">
    <property type="entry name" value="Kinesin_motor_dom"/>
</dbReference>
<feature type="domain" description="Kinesin motor" evidence="4">
    <location>
        <begin position="5"/>
        <end position="100"/>
    </location>
</feature>
<dbReference type="GO" id="GO:0003777">
    <property type="term" value="F:microtubule motor activity"/>
    <property type="evidence" value="ECO:0007669"/>
    <property type="project" value="InterPro"/>
</dbReference>
<gene>
    <name evidence="5" type="ORF">UJA718_LOCUS35959</name>
</gene>
<proteinExistence type="inferred from homology"/>
<sequence length="100" mass="11585">MCEELIQVAVRLRPFNQREKDRHAKSIIGMDGKTISIMDPLLSRERKQFSFDYTYWSHDGFIQAPSAIFQGDDISSSYNSQRKLFDDFGRDLLKNAFSGT</sequence>
<comment type="caution">
    <text evidence="5">The sequence shown here is derived from an EMBL/GenBank/DDBJ whole genome shotgun (WGS) entry which is preliminary data.</text>
</comment>
<evidence type="ECO:0000313" key="5">
    <source>
        <dbReference type="EMBL" id="CAF4695312.1"/>
    </source>
</evidence>
<dbReference type="SUPFAM" id="SSF52540">
    <property type="entry name" value="P-loop containing nucleoside triphosphate hydrolases"/>
    <property type="match status" value="1"/>
</dbReference>
<comment type="similarity">
    <text evidence="3">Belongs to the TRAFAC class myosin-kinesin ATPase superfamily. Kinesin family.</text>
</comment>
<dbReference type="PANTHER" id="PTHR47117">
    <property type="entry name" value="STAR-RELATED LIPID TRANSFER PROTEIN 9"/>
    <property type="match status" value="1"/>
</dbReference>
<dbReference type="Gene3D" id="3.40.850.10">
    <property type="entry name" value="Kinesin motor domain"/>
    <property type="match status" value="1"/>
</dbReference>
<evidence type="ECO:0000256" key="1">
    <source>
        <dbReference type="ARBA" id="ARBA00022741"/>
    </source>
</evidence>
<comment type="caution">
    <text evidence="3">Lacks conserved residue(s) required for the propagation of feature annotation.</text>
</comment>
<dbReference type="InterPro" id="IPR036961">
    <property type="entry name" value="Kinesin_motor_dom_sf"/>
</dbReference>
<keyword evidence="2" id="KW-0067">ATP-binding</keyword>
<dbReference type="PROSITE" id="PS50067">
    <property type="entry name" value="KINESIN_MOTOR_2"/>
    <property type="match status" value="1"/>
</dbReference>
<dbReference type="GO" id="GO:0005524">
    <property type="term" value="F:ATP binding"/>
    <property type="evidence" value="ECO:0007669"/>
    <property type="project" value="UniProtKB-KW"/>
</dbReference>
<evidence type="ECO:0000256" key="2">
    <source>
        <dbReference type="ARBA" id="ARBA00022840"/>
    </source>
</evidence>
<name>A0A821I577_9BILA</name>
<dbReference type="Proteomes" id="UP000663873">
    <property type="component" value="Unassembled WGS sequence"/>
</dbReference>
<accession>A0A821I577</accession>
<protein>
    <recommendedName>
        <fullName evidence="4">Kinesin motor domain-containing protein</fullName>
    </recommendedName>
</protein>
<keyword evidence="6" id="KW-1185">Reference proteome</keyword>
<dbReference type="GO" id="GO:0007018">
    <property type="term" value="P:microtubule-based movement"/>
    <property type="evidence" value="ECO:0007669"/>
    <property type="project" value="InterPro"/>
</dbReference>
<evidence type="ECO:0000259" key="4">
    <source>
        <dbReference type="PROSITE" id="PS50067"/>
    </source>
</evidence>